<comment type="caution">
    <text evidence="4">The sequence shown here is derived from an EMBL/GenBank/DDBJ whole genome shotgun (WGS) entry which is preliminary data.</text>
</comment>
<dbReference type="Proteomes" id="UP000886595">
    <property type="component" value="Unassembled WGS sequence"/>
</dbReference>
<protein>
    <submittedName>
        <fullName evidence="4">Uncharacterized protein</fullName>
    </submittedName>
</protein>
<dbReference type="Gene3D" id="6.10.140.2150">
    <property type="match status" value="1"/>
</dbReference>
<evidence type="ECO:0000256" key="3">
    <source>
        <dbReference type="ARBA" id="ARBA00023239"/>
    </source>
</evidence>
<dbReference type="InterPro" id="IPR015424">
    <property type="entry name" value="PyrdxlP-dep_Trfase"/>
</dbReference>
<dbReference type="GO" id="GO:0008117">
    <property type="term" value="F:sphinganine-1-phosphate aldolase activity"/>
    <property type="evidence" value="ECO:0007669"/>
    <property type="project" value="TreeGrafter"/>
</dbReference>
<evidence type="ECO:0000313" key="4">
    <source>
        <dbReference type="EMBL" id="KAG2269524.1"/>
    </source>
</evidence>
<evidence type="ECO:0000256" key="1">
    <source>
        <dbReference type="ARBA" id="ARBA00001933"/>
    </source>
</evidence>
<dbReference type="Gene3D" id="3.40.640.10">
    <property type="entry name" value="Type I PLP-dependent aspartate aminotransferase-like (Major domain)"/>
    <property type="match status" value="1"/>
</dbReference>
<dbReference type="SUPFAM" id="SSF53383">
    <property type="entry name" value="PLP-dependent transferases"/>
    <property type="match status" value="1"/>
</dbReference>
<sequence>MKEKKGSETCSVSETEEQRDVDMKIVGLELERMPKAETSFTKNELGPQDTNIQARASLNSRLSEFDLDYMKYKKGITRPEMIIPESGHSAYDKAAQYFSIKLWRVPVDKDFIADVKAMTRHVNRNTIIVIFVGSAPGFPHGIIDPIELPPEHKQDIEASKRLEDGFVYYKSFFKLDGPCRFDSYRFVVRKPDMTIVAFGSKALDILMALECTTETQQVKANPGPITGGLAPIYGAAGKMPHRGIMVNDLLVSFMDSRY</sequence>
<keyword evidence="3" id="KW-0456">Lyase</keyword>
<dbReference type="FunFam" id="6.10.140.2150:FF:000001">
    <property type="entry name" value="Sphingosine-1-phosphate lyase 1"/>
    <property type="match status" value="1"/>
</dbReference>
<dbReference type="AlphaFoldDB" id="A0A8X7QFN0"/>
<dbReference type="InterPro" id="IPR015421">
    <property type="entry name" value="PyrdxlP-dep_Trfase_major"/>
</dbReference>
<organism evidence="4 5">
    <name type="scientific">Brassica carinata</name>
    <name type="common">Ethiopian mustard</name>
    <name type="synonym">Abyssinian cabbage</name>
    <dbReference type="NCBI Taxonomy" id="52824"/>
    <lineage>
        <taxon>Eukaryota</taxon>
        <taxon>Viridiplantae</taxon>
        <taxon>Streptophyta</taxon>
        <taxon>Embryophyta</taxon>
        <taxon>Tracheophyta</taxon>
        <taxon>Spermatophyta</taxon>
        <taxon>Magnoliopsida</taxon>
        <taxon>eudicotyledons</taxon>
        <taxon>Gunneridae</taxon>
        <taxon>Pentapetalae</taxon>
        <taxon>rosids</taxon>
        <taxon>malvids</taxon>
        <taxon>Brassicales</taxon>
        <taxon>Brassicaceae</taxon>
        <taxon>Brassiceae</taxon>
        <taxon>Brassica</taxon>
    </lineage>
</organism>
<gene>
    <name evidence="4" type="ORF">Bca52824_064079</name>
</gene>
<dbReference type="OrthoDB" id="10254570at2759"/>
<reference evidence="4 5" key="1">
    <citation type="submission" date="2020-02" db="EMBL/GenBank/DDBJ databases">
        <authorList>
            <person name="Ma Q."/>
            <person name="Huang Y."/>
            <person name="Song X."/>
            <person name="Pei D."/>
        </authorList>
    </citation>
    <scope>NUCLEOTIDE SEQUENCE [LARGE SCALE GENOMIC DNA]</scope>
    <source>
        <strain evidence="4">Sxm20200214</strain>
        <tissue evidence="4">Leaf</tissue>
    </source>
</reference>
<dbReference type="InterPro" id="IPR050477">
    <property type="entry name" value="GrpII_AminoAcid_Decarb"/>
</dbReference>
<dbReference type="EMBL" id="JAAMPC010000013">
    <property type="protein sequence ID" value="KAG2269524.1"/>
    <property type="molecule type" value="Genomic_DNA"/>
</dbReference>
<dbReference type="GO" id="GO:0005783">
    <property type="term" value="C:endoplasmic reticulum"/>
    <property type="evidence" value="ECO:0007669"/>
    <property type="project" value="TreeGrafter"/>
</dbReference>
<accession>A0A8X7QFN0</accession>
<dbReference type="PANTHER" id="PTHR42735">
    <property type="match status" value="1"/>
</dbReference>
<dbReference type="GO" id="GO:0030149">
    <property type="term" value="P:sphingolipid catabolic process"/>
    <property type="evidence" value="ECO:0007669"/>
    <property type="project" value="TreeGrafter"/>
</dbReference>
<name>A0A8X7QFN0_BRACI</name>
<evidence type="ECO:0000256" key="2">
    <source>
        <dbReference type="ARBA" id="ARBA00022898"/>
    </source>
</evidence>
<proteinExistence type="predicted"/>
<dbReference type="PANTHER" id="PTHR42735:SF6">
    <property type="entry name" value="SPHINGOSINE-1-PHOSPHATE LYASE 1"/>
    <property type="match status" value="1"/>
</dbReference>
<dbReference type="GO" id="GO:0016020">
    <property type="term" value="C:membrane"/>
    <property type="evidence" value="ECO:0007669"/>
    <property type="project" value="GOC"/>
</dbReference>
<comment type="cofactor">
    <cofactor evidence="1">
        <name>pyridoxal 5'-phosphate</name>
        <dbReference type="ChEBI" id="CHEBI:597326"/>
    </cofactor>
</comment>
<evidence type="ECO:0000313" key="5">
    <source>
        <dbReference type="Proteomes" id="UP000886595"/>
    </source>
</evidence>
<keyword evidence="2" id="KW-0663">Pyridoxal phosphate</keyword>
<keyword evidence="5" id="KW-1185">Reference proteome</keyword>